<proteinExistence type="predicted"/>
<evidence type="ECO:0000313" key="2">
    <source>
        <dbReference type="Proteomes" id="UP000672657"/>
    </source>
</evidence>
<dbReference type="Proteomes" id="UP000672657">
    <property type="component" value="Unassembled WGS sequence"/>
</dbReference>
<dbReference type="SUPFAM" id="SSF53098">
    <property type="entry name" value="Ribonuclease H-like"/>
    <property type="match status" value="1"/>
</dbReference>
<evidence type="ECO:0000313" key="1">
    <source>
        <dbReference type="EMBL" id="CAG2159995.1"/>
    </source>
</evidence>
<keyword evidence="2" id="KW-1185">Reference proteome</keyword>
<organism evidence="1 2">
    <name type="scientific">Cupriavidus numazuensis</name>
    <dbReference type="NCBI Taxonomy" id="221992"/>
    <lineage>
        <taxon>Bacteria</taxon>
        <taxon>Pseudomonadati</taxon>
        <taxon>Pseudomonadota</taxon>
        <taxon>Betaproteobacteria</taxon>
        <taxon>Burkholderiales</taxon>
        <taxon>Burkholderiaceae</taxon>
        <taxon>Cupriavidus</taxon>
    </lineage>
</organism>
<protein>
    <recommendedName>
        <fullName evidence="3">Transposase</fullName>
    </recommendedName>
</protein>
<reference evidence="1 2" key="1">
    <citation type="submission" date="2021-03" db="EMBL/GenBank/DDBJ databases">
        <authorList>
            <person name="Peeters C."/>
        </authorList>
    </citation>
    <scope>NUCLEOTIDE SEQUENCE [LARGE SCALE GENOMIC DNA]</scope>
    <source>
        <strain evidence="1 2">LMG 26411</strain>
    </source>
</reference>
<dbReference type="EMBL" id="CAJPVI010000069">
    <property type="protein sequence ID" value="CAG2159995.1"/>
    <property type="molecule type" value="Genomic_DNA"/>
</dbReference>
<evidence type="ECO:0008006" key="3">
    <source>
        <dbReference type="Google" id="ProtNLM"/>
    </source>
</evidence>
<dbReference type="InterPro" id="IPR012337">
    <property type="entry name" value="RNaseH-like_sf"/>
</dbReference>
<gene>
    <name evidence="1" type="ORF">LMG26411_07145</name>
</gene>
<comment type="caution">
    <text evidence="1">The sequence shown here is derived from an EMBL/GenBank/DDBJ whole genome shotgun (WGS) entry which is preliminary data.</text>
</comment>
<name>A0ABN7QCV4_9BURK</name>
<sequence>MPQSDRSDWYLHPTYAVTPAREPLGMFDAYMWAREPKGPDGVRPGIKESTRWTEGYERIAEQAATLPATRLVHVADRESDIMALMVKAKE</sequence>
<accession>A0ABN7QCV4</accession>
<dbReference type="Gene3D" id="3.90.350.10">
    <property type="entry name" value="Transposase Inhibitor Protein From Tn5, Chain A, domain 1"/>
    <property type="match status" value="1"/>
</dbReference>